<evidence type="ECO:0000313" key="2">
    <source>
        <dbReference type="EMBL" id="RMQ43438.1"/>
    </source>
</evidence>
<protein>
    <submittedName>
        <fullName evidence="2">Uncharacterized protein</fullName>
    </submittedName>
</protein>
<feature type="region of interest" description="Disordered" evidence="1">
    <location>
        <begin position="1"/>
        <end position="67"/>
    </location>
</feature>
<dbReference type="EMBL" id="RBRE01000068">
    <property type="protein sequence ID" value="RMQ43438.1"/>
    <property type="molecule type" value="Genomic_DNA"/>
</dbReference>
<sequence>MVMDIDENAPGNISQSPATRPTDNETGVEPDADPAVDSIRNDQSDDPDLPVNPPVDEDEEPSPGSSA</sequence>
<gene>
    <name evidence="2" type="ORF">ALQ04_02066</name>
</gene>
<dbReference type="AlphaFoldDB" id="A0A3M4LPM3"/>
<evidence type="ECO:0000256" key="1">
    <source>
        <dbReference type="SAM" id="MobiDB-lite"/>
    </source>
</evidence>
<organism evidence="2 3">
    <name type="scientific">Pseudomonas cichorii</name>
    <dbReference type="NCBI Taxonomy" id="36746"/>
    <lineage>
        <taxon>Bacteria</taxon>
        <taxon>Pseudomonadati</taxon>
        <taxon>Pseudomonadota</taxon>
        <taxon>Gammaproteobacteria</taxon>
        <taxon>Pseudomonadales</taxon>
        <taxon>Pseudomonadaceae</taxon>
        <taxon>Pseudomonas</taxon>
    </lineage>
</organism>
<accession>A0A3M4LPM3</accession>
<evidence type="ECO:0000313" key="3">
    <source>
        <dbReference type="Proteomes" id="UP000277236"/>
    </source>
</evidence>
<comment type="caution">
    <text evidence="2">The sequence shown here is derived from an EMBL/GenBank/DDBJ whole genome shotgun (WGS) entry which is preliminary data.</text>
</comment>
<dbReference type="Proteomes" id="UP000277236">
    <property type="component" value="Unassembled WGS sequence"/>
</dbReference>
<proteinExistence type="predicted"/>
<name>A0A3M4LPM3_PSECI</name>
<feature type="compositionally biased region" description="Polar residues" evidence="1">
    <location>
        <begin position="11"/>
        <end position="25"/>
    </location>
</feature>
<reference evidence="2 3" key="1">
    <citation type="submission" date="2018-08" db="EMBL/GenBank/DDBJ databases">
        <title>Recombination of ecologically and evolutionarily significant loci maintains genetic cohesion in the Pseudomonas syringae species complex.</title>
        <authorList>
            <person name="Dillon M."/>
            <person name="Thakur S."/>
            <person name="Almeida R.N.D."/>
            <person name="Weir B.S."/>
            <person name="Guttman D.S."/>
        </authorList>
    </citation>
    <scope>NUCLEOTIDE SEQUENCE [LARGE SCALE GENOMIC DNA]</scope>
    <source>
        <strain evidence="2 3">ICMP 3353</strain>
    </source>
</reference>